<dbReference type="PhylomeDB" id="A0A0D2WS95"/>
<dbReference type="InParanoid" id="A0A0D2WS95"/>
<dbReference type="EMBL" id="KE346368">
    <property type="protein sequence ID" value="KJE94980.1"/>
    <property type="molecule type" value="Genomic_DNA"/>
</dbReference>
<keyword evidence="2" id="KW-1185">Reference proteome</keyword>
<sequence>MEDDPLATLAELASTDPVAESLDLNPDSPPGNWPVRTVRSLERAMVKGALVERLKIATFGGELAVESLLNFVYQPRSQPLEPTFNENFLLLDLANSKVLPSALRSLRGRHPGIFIEDLVARPHDFIDTNRSIATLDLSGNSFADEDLPNVLKLVQLCQPSIVKLRSNRFGYGRCNPMIVAWLRKTVELPCVVFVDIVGEMFTGVDWAPAYEDWPATLWTKLVFIRLQWLEGHDWKLVHICPSNFTALAQETHRLYFLHKSANPMFTLLRLQEVLLLATPEWRAASNATAIASLQGLI</sequence>
<evidence type="ECO:0000313" key="1">
    <source>
        <dbReference type="EMBL" id="KJE94980.1"/>
    </source>
</evidence>
<evidence type="ECO:0000313" key="2">
    <source>
        <dbReference type="Proteomes" id="UP000008743"/>
    </source>
</evidence>
<gene>
    <name evidence="1" type="ORF">CAOG_005516</name>
</gene>
<dbReference type="Proteomes" id="UP000008743">
    <property type="component" value="Unassembled WGS sequence"/>
</dbReference>
<accession>A0A0D2WS95</accession>
<organism evidence="1 2">
    <name type="scientific">Capsaspora owczarzaki (strain ATCC 30864)</name>
    <dbReference type="NCBI Taxonomy" id="595528"/>
    <lineage>
        <taxon>Eukaryota</taxon>
        <taxon>Filasterea</taxon>
        <taxon>Capsaspora</taxon>
    </lineage>
</organism>
<dbReference type="RefSeq" id="XP_004346189.1">
    <property type="nucleotide sequence ID" value="XM_004346139.1"/>
</dbReference>
<protein>
    <submittedName>
        <fullName evidence="1">Uncharacterized protein</fullName>
    </submittedName>
</protein>
<name>A0A0D2WS95_CAPO3</name>
<reference evidence="2" key="1">
    <citation type="submission" date="2011-02" db="EMBL/GenBank/DDBJ databases">
        <title>The Genome Sequence of Capsaspora owczarzaki ATCC 30864.</title>
        <authorList>
            <person name="Russ C."/>
            <person name="Cuomo C."/>
            <person name="Burger G."/>
            <person name="Gray M.W."/>
            <person name="Holland P.W.H."/>
            <person name="King N."/>
            <person name="Lang F.B.F."/>
            <person name="Roger A.J."/>
            <person name="Ruiz-Trillo I."/>
            <person name="Young S.K."/>
            <person name="Zeng Q."/>
            <person name="Gargeya S."/>
            <person name="Alvarado L."/>
            <person name="Berlin A."/>
            <person name="Chapman S.B."/>
            <person name="Chen Z."/>
            <person name="Freedman E."/>
            <person name="Gellesch M."/>
            <person name="Goldberg J."/>
            <person name="Griggs A."/>
            <person name="Gujja S."/>
            <person name="Heilman E."/>
            <person name="Heiman D."/>
            <person name="Howarth C."/>
            <person name="Mehta T."/>
            <person name="Neiman D."/>
            <person name="Pearson M."/>
            <person name="Roberts A."/>
            <person name="Saif S."/>
            <person name="Shea T."/>
            <person name="Shenoy N."/>
            <person name="Sisk P."/>
            <person name="Stolte C."/>
            <person name="Sykes S."/>
            <person name="White J."/>
            <person name="Yandava C."/>
            <person name="Haas B."/>
            <person name="Nusbaum C."/>
            <person name="Birren B."/>
        </authorList>
    </citation>
    <scope>NUCLEOTIDE SEQUENCE</scope>
    <source>
        <strain evidence="2">ATCC 30864</strain>
    </source>
</reference>
<proteinExistence type="predicted"/>
<dbReference type="AlphaFoldDB" id="A0A0D2WS95"/>